<dbReference type="EMBL" id="CAXDID020000424">
    <property type="protein sequence ID" value="CAL6090070.1"/>
    <property type="molecule type" value="Genomic_DNA"/>
</dbReference>
<evidence type="ECO:0000256" key="2">
    <source>
        <dbReference type="SAM" id="SignalP"/>
    </source>
</evidence>
<dbReference type="EMBL" id="CATOUU010000174">
    <property type="protein sequence ID" value="CAI9919497.1"/>
    <property type="molecule type" value="Genomic_DNA"/>
</dbReference>
<feature type="domain" description="EGF-like" evidence="3">
    <location>
        <begin position="360"/>
        <end position="397"/>
    </location>
</feature>
<keyword evidence="1" id="KW-0472">Membrane</keyword>
<comment type="caution">
    <text evidence="4">The sequence shown here is derived from an EMBL/GenBank/DDBJ whole genome shotgun (WGS) entry which is preliminary data.</text>
</comment>
<dbReference type="Proteomes" id="UP001642409">
    <property type="component" value="Unassembled WGS sequence"/>
</dbReference>
<sequence>MIIINFVLHLVYPIASPLEFMSMLPDRDYYLESDLDFQNTTFIQIPRFAGNFYGNNHTIRNIRLPQYKQLSMFQSAQSIASAQYLSVSLFQSLENASFTNVLFINIQAQLSSSELIVASFVSATGSAKFTGVQITNSFLNVSSSKQIYVGAFIAQGCNLNIINCKIDVQYFTDSVKVIAGGISATAGNVIINLSTVQVRMDSQKINMFGGVSAVVNTLACNLTSINNNLHTQNASASGFAHIANEISINNSYAVFQLSGDYLQINGISYKVNQLDIQNAYVVSPKPYYALGFNAITTNVARFYAQMPTEGENIDMMTNLQPNIKFFNYTVSALQQTYYGFDFTRIWSIQNSHPVLMLKTECNSSSGCTNGICQQSVNQYYCQCNKNYIFDKTQNKCIPSTCSQYNDVYCQGGQCMILNGLAFCECALTNDCNSGGCPFCHGNCSISQSAVNCSSCASGYTGDKCDICASLSCNTNFTPCTTCNGDCVIDNLGQISCTSCYDNFDGISCTQCKEGYALLQDECVIINRAANRALVGIFATVTVTVTVISIGTIIWLKNLQKLTFAKATKTKKELPQLKMNPIEKGGDLKPLTNLKVVKKIPRINGDGDIGI</sequence>
<evidence type="ECO:0000313" key="6">
    <source>
        <dbReference type="Proteomes" id="UP001642409"/>
    </source>
</evidence>
<keyword evidence="1" id="KW-0812">Transmembrane</keyword>
<feature type="signal peptide" evidence="2">
    <location>
        <begin position="1"/>
        <end position="17"/>
    </location>
</feature>
<keyword evidence="6" id="KW-1185">Reference proteome</keyword>
<feature type="transmembrane region" description="Helical" evidence="1">
    <location>
        <begin position="532"/>
        <end position="555"/>
    </location>
</feature>
<dbReference type="SMART" id="SM00181">
    <property type="entry name" value="EGF"/>
    <property type="match status" value="3"/>
</dbReference>
<feature type="domain" description="EGF-like" evidence="3">
    <location>
        <begin position="485"/>
        <end position="523"/>
    </location>
</feature>
<reference evidence="5 6" key="2">
    <citation type="submission" date="2024-07" db="EMBL/GenBank/DDBJ databases">
        <authorList>
            <person name="Akdeniz Z."/>
        </authorList>
    </citation>
    <scope>NUCLEOTIDE SEQUENCE [LARGE SCALE GENOMIC DNA]</scope>
</reference>
<evidence type="ECO:0000313" key="4">
    <source>
        <dbReference type="EMBL" id="CAI9919497.1"/>
    </source>
</evidence>
<proteinExistence type="predicted"/>
<protein>
    <recommendedName>
        <fullName evidence="3">EGF-like domain-containing protein</fullName>
    </recommendedName>
</protein>
<name>A0AA86TLS0_9EUKA</name>
<organism evidence="4">
    <name type="scientific">Hexamita inflata</name>
    <dbReference type="NCBI Taxonomy" id="28002"/>
    <lineage>
        <taxon>Eukaryota</taxon>
        <taxon>Metamonada</taxon>
        <taxon>Diplomonadida</taxon>
        <taxon>Hexamitidae</taxon>
        <taxon>Hexamitinae</taxon>
        <taxon>Hexamita</taxon>
    </lineage>
</organism>
<evidence type="ECO:0000259" key="3">
    <source>
        <dbReference type="SMART" id="SM00181"/>
    </source>
</evidence>
<evidence type="ECO:0000313" key="5">
    <source>
        <dbReference type="EMBL" id="CAL6090070.1"/>
    </source>
</evidence>
<evidence type="ECO:0000256" key="1">
    <source>
        <dbReference type="SAM" id="Phobius"/>
    </source>
</evidence>
<accession>A0AA86TLS0</accession>
<feature type="chain" id="PRO_5041680704" description="EGF-like domain-containing protein" evidence="2">
    <location>
        <begin position="18"/>
        <end position="610"/>
    </location>
</feature>
<keyword evidence="2" id="KW-0732">Signal</keyword>
<gene>
    <name evidence="5" type="ORF">HINF_LOCUS65135</name>
    <name evidence="4" type="ORF">HINF_LOCUS7142</name>
</gene>
<keyword evidence="1" id="KW-1133">Transmembrane helix</keyword>
<dbReference type="AlphaFoldDB" id="A0AA86TLS0"/>
<reference evidence="4" key="1">
    <citation type="submission" date="2023-06" db="EMBL/GenBank/DDBJ databases">
        <authorList>
            <person name="Kurt Z."/>
        </authorList>
    </citation>
    <scope>NUCLEOTIDE SEQUENCE</scope>
</reference>
<feature type="domain" description="EGF-like" evidence="3">
    <location>
        <begin position="424"/>
        <end position="465"/>
    </location>
</feature>
<dbReference type="InterPro" id="IPR000742">
    <property type="entry name" value="EGF"/>
</dbReference>